<dbReference type="InterPro" id="IPR002937">
    <property type="entry name" value="Amino_oxidase"/>
</dbReference>
<name>A0A7Y0DYB9_9PROT</name>
<protein>
    <recommendedName>
        <fullName evidence="4">Tryptophan 2-monooxygenase</fullName>
        <ecNumber evidence="3">1.13.12.3</ecNumber>
    </recommendedName>
</protein>
<feature type="domain" description="Amine oxidase" evidence="7">
    <location>
        <begin position="134"/>
        <end position="407"/>
    </location>
</feature>
<accession>A0A7Y0DYB9</accession>
<evidence type="ECO:0000256" key="2">
    <source>
        <dbReference type="ARBA" id="ARBA00005833"/>
    </source>
</evidence>
<dbReference type="EC" id="1.13.12.3" evidence="3"/>
<evidence type="ECO:0000259" key="7">
    <source>
        <dbReference type="Pfam" id="PF01593"/>
    </source>
</evidence>
<dbReference type="PANTHER" id="PTHR10742">
    <property type="entry name" value="FLAVIN MONOAMINE OXIDASE"/>
    <property type="match status" value="1"/>
</dbReference>
<dbReference type="InterPro" id="IPR036188">
    <property type="entry name" value="FAD/NAD-bd_sf"/>
</dbReference>
<evidence type="ECO:0000256" key="1">
    <source>
        <dbReference type="ARBA" id="ARBA00004814"/>
    </source>
</evidence>
<evidence type="ECO:0000256" key="3">
    <source>
        <dbReference type="ARBA" id="ARBA00012535"/>
    </source>
</evidence>
<dbReference type="PRINTS" id="PR00411">
    <property type="entry name" value="PNDRDTASEI"/>
</dbReference>
<evidence type="ECO:0000313" key="9">
    <source>
        <dbReference type="Proteomes" id="UP000539372"/>
    </source>
</evidence>
<comment type="similarity">
    <text evidence="2">Belongs to the tryptophan 2-monooxygenase family.</text>
</comment>
<evidence type="ECO:0000256" key="5">
    <source>
        <dbReference type="ARBA" id="ARBA00023070"/>
    </source>
</evidence>
<comment type="caution">
    <text evidence="8">The sequence shown here is derived from an EMBL/GenBank/DDBJ whole genome shotgun (WGS) entry which is preliminary data.</text>
</comment>
<evidence type="ECO:0000256" key="4">
    <source>
        <dbReference type="ARBA" id="ARBA00017871"/>
    </source>
</evidence>
<dbReference type="SUPFAM" id="SSF54373">
    <property type="entry name" value="FAD-linked reductases, C-terminal domain"/>
    <property type="match status" value="1"/>
</dbReference>
<dbReference type="SUPFAM" id="SSF51905">
    <property type="entry name" value="FAD/NAD(P)-binding domain"/>
    <property type="match status" value="1"/>
</dbReference>
<dbReference type="Pfam" id="PF01593">
    <property type="entry name" value="Amino_oxidase"/>
    <property type="match status" value="1"/>
</dbReference>
<dbReference type="AlphaFoldDB" id="A0A7Y0DYB9"/>
<evidence type="ECO:0000256" key="6">
    <source>
        <dbReference type="ARBA" id="ARBA00047321"/>
    </source>
</evidence>
<sequence>MSDIFDVIIIGAGAAGIGAGLAARAAGLNAVILEANGRIGGRAHAVDVGGVPYDLGCHYLHNASRNPFAAVALREGWRVRMDLHATSVPEMAYRGSSRLSDDERAACARFYEACDEAYITADGDVAGASVIDTASPYYTHYVGWCEAIHGVPPERLSTGDYQRFADVPEDWPVRDGYGALIASFAKDLPIRLNCPVTAVDRTGALVSVETPKGTLRGLSVVVTVSAGVLASGAIRFTPELPAVVQTGLEGVPMGYAERVCLTMDGPVFDTPTQSVHVVPTQGPAAGGMLSLCFTEFGDPTVGAYIAGDLAHDLTQEGGKVALIDATEAALAEVLGKDVLKRIVARDASCWSTDPLTLGGYSAALPGRTVARDALAMRFDERVILAGEACALDYYATAHGAYFTGGSAIATLLKEGLGRGGSA</sequence>
<comment type="pathway">
    <text evidence="1">Plant hormone metabolism; auxin biosynthesis.</text>
</comment>
<proteinExistence type="inferred from homology"/>
<gene>
    <name evidence="8" type="ORF">HH303_05095</name>
</gene>
<keyword evidence="9" id="KW-1185">Reference proteome</keyword>
<dbReference type="Proteomes" id="UP000539372">
    <property type="component" value="Unassembled WGS sequence"/>
</dbReference>
<dbReference type="PANTHER" id="PTHR10742:SF410">
    <property type="entry name" value="LYSINE-SPECIFIC HISTONE DEMETHYLASE 2"/>
    <property type="match status" value="1"/>
</dbReference>
<dbReference type="EMBL" id="JABBNT010000001">
    <property type="protein sequence ID" value="NMM43842.1"/>
    <property type="molecule type" value="Genomic_DNA"/>
</dbReference>
<dbReference type="Pfam" id="PF13450">
    <property type="entry name" value="NAD_binding_8"/>
    <property type="match status" value="1"/>
</dbReference>
<organism evidence="8 9">
    <name type="scientific">Pacificispira spongiicola</name>
    <dbReference type="NCBI Taxonomy" id="2729598"/>
    <lineage>
        <taxon>Bacteria</taxon>
        <taxon>Pseudomonadati</taxon>
        <taxon>Pseudomonadota</taxon>
        <taxon>Alphaproteobacteria</taxon>
        <taxon>Rhodospirillales</taxon>
        <taxon>Rhodospirillaceae</taxon>
        <taxon>Pacificispira</taxon>
    </lineage>
</organism>
<comment type="catalytic activity">
    <reaction evidence="6">
        <text>L-tryptophan + O2 = indole-3-acetamide + CO2 + H2O</text>
        <dbReference type="Rhea" id="RHEA:16165"/>
        <dbReference type="ChEBI" id="CHEBI:15377"/>
        <dbReference type="ChEBI" id="CHEBI:15379"/>
        <dbReference type="ChEBI" id="CHEBI:16031"/>
        <dbReference type="ChEBI" id="CHEBI:16526"/>
        <dbReference type="ChEBI" id="CHEBI:57912"/>
        <dbReference type="EC" id="1.13.12.3"/>
    </reaction>
</comment>
<dbReference type="RefSeq" id="WP_169624084.1">
    <property type="nucleotide sequence ID" value="NZ_JABBNT010000001.1"/>
</dbReference>
<dbReference type="InterPro" id="IPR050281">
    <property type="entry name" value="Flavin_monoamine_oxidase"/>
</dbReference>
<dbReference type="Gene3D" id="3.50.50.60">
    <property type="entry name" value="FAD/NAD(P)-binding domain"/>
    <property type="match status" value="1"/>
</dbReference>
<dbReference type="GO" id="GO:0009851">
    <property type="term" value="P:auxin biosynthetic process"/>
    <property type="evidence" value="ECO:0007669"/>
    <property type="project" value="UniProtKB-KW"/>
</dbReference>
<keyword evidence="5" id="KW-0073">Auxin biosynthesis</keyword>
<evidence type="ECO:0000313" key="8">
    <source>
        <dbReference type="EMBL" id="NMM43842.1"/>
    </source>
</evidence>
<dbReference type="GO" id="GO:0050361">
    <property type="term" value="F:tryptophan 2-monooxygenase activity"/>
    <property type="evidence" value="ECO:0007669"/>
    <property type="project" value="UniProtKB-EC"/>
</dbReference>
<reference evidence="8 9" key="1">
    <citation type="submission" date="2020-04" db="EMBL/GenBank/DDBJ databases">
        <title>Rhodospirillaceae bacterium KN72 isolated from deep sea.</title>
        <authorList>
            <person name="Zhang D.-C."/>
        </authorList>
    </citation>
    <scope>NUCLEOTIDE SEQUENCE [LARGE SCALE GENOMIC DNA]</scope>
    <source>
        <strain evidence="8 9">KN72</strain>
    </source>
</reference>